<protein>
    <recommendedName>
        <fullName evidence="4">Zinc-finger domain-containing protein</fullName>
    </recommendedName>
</protein>
<keyword evidence="1" id="KW-1133">Transmembrane helix</keyword>
<evidence type="ECO:0000313" key="3">
    <source>
        <dbReference type="Proteomes" id="UP000582837"/>
    </source>
</evidence>
<gene>
    <name evidence="2" type="ORF">HNQ61_000939</name>
</gene>
<dbReference type="Gene3D" id="1.10.10.1320">
    <property type="entry name" value="Anti-sigma factor, zinc-finger domain"/>
    <property type="match status" value="1"/>
</dbReference>
<dbReference type="Proteomes" id="UP000582837">
    <property type="component" value="Unassembled WGS sequence"/>
</dbReference>
<dbReference type="RefSeq" id="WP_170037853.1">
    <property type="nucleotide sequence ID" value="NZ_JABDTL010000002.1"/>
</dbReference>
<comment type="caution">
    <text evidence="2">The sequence shown here is derived from an EMBL/GenBank/DDBJ whole genome shotgun (WGS) entry which is preliminary data.</text>
</comment>
<name>A0A841GVB7_9BACT</name>
<proteinExistence type="predicted"/>
<dbReference type="AlphaFoldDB" id="A0A841GVB7"/>
<keyword evidence="1" id="KW-0472">Membrane</keyword>
<reference evidence="2 3" key="1">
    <citation type="submission" date="2020-08" db="EMBL/GenBank/DDBJ databases">
        <title>Genomic Encyclopedia of Type Strains, Phase IV (KMG-IV): sequencing the most valuable type-strain genomes for metagenomic binning, comparative biology and taxonomic classification.</title>
        <authorList>
            <person name="Goeker M."/>
        </authorList>
    </citation>
    <scope>NUCLEOTIDE SEQUENCE [LARGE SCALE GENOMIC DNA]</scope>
    <source>
        <strain evidence="2 3">DSM 29007</strain>
    </source>
</reference>
<organism evidence="2 3">
    <name type="scientific">Longimicrobium terrae</name>
    <dbReference type="NCBI Taxonomy" id="1639882"/>
    <lineage>
        <taxon>Bacteria</taxon>
        <taxon>Pseudomonadati</taxon>
        <taxon>Gemmatimonadota</taxon>
        <taxon>Longimicrobiia</taxon>
        <taxon>Longimicrobiales</taxon>
        <taxon>Longimicrobiaceae</taxon>
        <taxon>Longimicrobium</taxon>
    </lineage>
</organism>
<evidence type="ECO:0008006" key="4">
    <source>
        <dbReference type="Google" id="ProtNLM"/>
    </source>
</evidence>
<sequence length="201" mass="21011">MDANGHLPYWTLEQLVDGALSHVERSLAEQHLSRCAHCTAELKEARALVASLEAFPALAPSPRFADAVMARVNIAPAAAAEPAAIPVRAGSRRWKTLVGMVLAPLAILAAWFGGAATGMGGLWSAVSGWSRDVSWNLLSEGTETLIRTGMFQWGADTLASIPGPTLAGLPVILLVLAAAVPAAAWTMARMLRAPATGMTHA</sequence>
<dbReference type="EMBL" id="JACHIA010000002">
    <property type="protein sequence ID" value="MBB6069324.1"/>
    <property type="molecule type" value="Genomic_DNA"/>
</dbReference>
<keyword evidence="3" id="KW-1185">Reference proteome</keyword>
<keyword evidence="1" id="KW-0812">Transmembrane</keyword>
<evidence type="ECO:0000256" key="1">
    <source>
        <dbReference type="SAM" id="Phobius"/>
    </source>
</evidence>
<dbReference type="InterPro" id="IPR041916">
    <property type="entry name" value="Anti_sigma_zinc_sf"/>
</dbReference>
<feature type="transmembrane region" description="Helical" evidence="1">
    <location>
        <begin position="97"/>
        <end position="126"/>
    </location>
</feature>
<feature type="transmembrane region" description="Helical" evidence="1">
    <location>
        <begin position="167"/>
        <end position="188"/>
    </location>
</feature>
<evidence type="ECO:0000313" key="2">
    <source>
        <dbReference type="EMBL" id="MBB6069324.1"/>
    </source>
</evidence>
<accession>A0A841GVB7</accession>